<dbReference type="GO" id="GO:0030246">
    <property type="term" value="F:carbohydrate binding"/>
    <property type="evidence" value="ECO:0007669"/>
    <property type="project" value="InterPro"/>
</dbReference>
<comment type="similarity">
    <text evidence="1 2">Belongs to the glycosyl hydrolase 31 family.</text>
</comment>
<dbReference type="GO" id="GO:0004553">
    <property type="term" value="F:hydrolase activity, hydrolyzing O-glycosyl compounds"/>
    <property type="evidence" value="ECO:0007669"/>
    <property type="project" value="InterPro"/>
</dbReference>
<dbReference type="InterPro" id="IPR033403">
    <property type="entry name" value="DUF5110"/>
</dbReference>
<gene>
    <name evidence="8" type="ORF">SAMN03080598_03878</name>
</gene>
<dbReference type="Pfam" id="PF13802">
    <property type="entry name" value="Gal_mutarotas_2"/>
    <property type="match status" value="1"/>
</dbReference>
<reference evidence="9" key="1">
    <citation type="submission" date="2016-10" db="EMBL/GenBank/DDBJ databases">
        <authorList>
            <person name="Varghese N."/>
            <person name="Submissions S."/>
        </authorList>
    </citation>
    <scope>NUCLEOTIDE SEQUENCE [LARGE SCALE GENOMIC DNA]</scope>
    <source>
        <strain evidence="9">DSM 17298</strain>
    </source>
</reference>
<sequence>MKMNIKSNSTLFKSTILLVLLILFCPTGHAQTTLISEMDQLKWEKVMPGIWKASVGSMGLNPMDYANSPKTDAINELGDAPFPFAQEASRSLLTSNRASVRLPLDESEQIYGLGLEFEGINRRSEVYSLKVDHYGDIKGQTHAPVPFYISNKGYGVLINSAQRVKIHVGVSNRKDSNLPERIDRTTGKNWAARPLSDAVEASVEGGGMEIFVFSGETTLEIVQRYNLFFGGGIIPPKWGLGFWHRMHTQSRDKDILKEIEDFEANNFPLDVIGLEPGWQSFAYPCSFDWDKTRFPDPKNFVQTLDKKGIKVNLWENPYVAPVSTMYNDISPYTGSHTVWLGEVPDYTIPEAQKVLLNHHQKHHLDIGVSGYKFDEVDGYDVWLWPDHATFPSGNDAVEIRQLYGMMMMDMFDRHFKEQNQRTYNLIRSAYIGASNHNFVLYSDYYDHKGYVTALANSSLSGLLWTPEIRSADSAEEWIRRFQSVSFSPLMMLNAWYSSKKPWSFPEVTDMVRNTIELRMKLLPYLYTAFYEYNQKGIPPFRAMVLETGYDSQEKLEGSELDDAKNPYAEQKRLEVTDQYMMGPSILVAPVFTGQKERKVVLPIGNWFNFYNGEYAGNGETITIKTKLEEIPLFVKDGGIIPMLTTVDKNDSDQTLEVRHYGTKENTYLLYNDDGISYDYERDKYSLTELKSSKNTKGELTGSFNSLKENNYSYSNIVWRWMTMQH</sequence>
<dbReference type="GO" id="GO:0005975">
    <property type="term" value="P:carbohydrate metabolic process"/>
    <property type="evidence" value="ECO:0007669"/>
    <property type="project" value="InterPro"/>
</dbReference>
<name>A0A1H6A3P8_9BACT</name>
<evidence type="ECO:0000259" key="5">
    <source>
        <dbReference type="Pfam" id="PF13802"/>
    </source>
</evidence>
<organism evidence="8 9">
    <name type="scientific">Algoriphagus boritolerans DSM 17298 = JCM 18970</name>
    <dbReference type="NCBI Taxonomy" id="1120964"/>
    <lineage>
        <taxon>Bacteria</taxon>
        <taxon>Pseudomonadati</taxon>
        <taxon>Bacteroidota</taxon>
        <taxon>Cytophagia</taxon>
        <taxon>Cytophagales</taxon>
        <taxon>Cyclobacteriaceae</taxon>
        <taxon>Algoriphagus</taxon>
    </lineage>
</organism>
<dbReference type="InterPro" id="IPR051816">
    <property type="entry name" value="Glycosyl_Hydrolase_31"/>
</dbReference>
<dbReference type="CDD" id="cd06592">
    <property type="entry name" value="GH31_NET37"/>
    <property type="match status" value="1"/>
</dbReference>
<dbReference type="SUPFAM" id="SSF74650">
    <property type="entry name" value="Galactose mutarotase-like"/>
    <property type="match status" value="1"/>
</dbReference>
<evidence type="ECO:0000313" key="9">
    <source>
        <dbReference type="Proteomes" id="UP000236736"/>
    </source>
</evidence>
<keyword evidence="2" id="KW-0326">Glycosidase</keyword>
<evidence type="ECO:0000259" key="6">
    <source>
        <dbReference type="Pfam" id="PF17137"/>
    </source>
</evidence>
<feature type="domain" description="Glycoside hydrolase family 31 N-terminal" evidence="5">
    <location>
        <begin position="98"/>
        <end position="165"/>
    </location>
</feature>
<dbReference type="Gene3D" id="2.60.40.1760">
    <property type="entry name" value="glycosyl hydrolase (family 31)"/>
    <property type="match status" value="1"/>
</dbReference>
<dbReference type="Gene3D" id="2.60.40.1180">
    <property type="entry name" value="Golgi alpha-mannosidase II"/>
    <property type="match status" value="2"/>
</dbReference>
<dbReference type="Pfam" id="PF17137">
    <property type="entry name" value="DUF5110"/>
    <property type="match status" value="1"/>
</dbReference>
<dbReference type="InterPro" id="IPR025887">
    <property type="entry name" value="Glyco_hydro_31_N_dom"/>
</dbReference>
<accession>A0A1H6A3P8</accession>
<feature type="domain" description="Glycoside hydrolase family 31 TIM barrel" evidence="4">
    <location>
        <begin position="234"/>
        <end position="528"/>
    </location>
</feature>
<dbReference type="CDD" id="cd14752">
    <property type="entry name" value="GH31_N"/>
    <property type="match status" value="1"/>
</dbReference>
<dbReference type="Proteomes" id="UP000236736">
    <property type="component" value="Unassembled WGS sequence"/>
</dbReference>
<dbReference type="Pfam" id="PF21365">
    <property type="entry name" value="Glyco_hydro_31_3rd"/>
    <property type="match status" value="1"/>
</dbReference>
<dbReference type="SUPFAM" id="SSF51445">
    <property type="entry name" value="(Trans)glycosidases"/>
    <property type="match status" value="1"/>
</dbReference>
<dbReference type="STRING" id="1120964.GCA_001313265_07021"/>
<evidence type="ECO:0000256" key="1">
    <source>
        <dbReference type="ARBA" id="ARBA00007806"/>
    </source>
</evidence>
<keyword evidence="2 8" id="KW-0378">Hydrolase</keyword>
<dbReference type="InterPro" id="IPR017853">
    <property type="entry name" value="GH"/>
</dbReference>
<keyword evidence="3" id="KW-0732">Signal</keyword>
<dbReference type="EMBL" id="FNVR01000035">
    <property type="protein sequence ID" value="SEG42695.1"/>
    <property type="molecule type" value="Genomic_DNA"/>
</dbReference>
<feature type="signal peptide" evidence="3">
    <location>
        <begin position="1"/>
        <end position="30"/>
    </location>
</feature>
<evidence type="ECO:0000256" key="2">
    <source>
        <dbReference type="RuleBase" id="RU361185"/>
    </source>
</evidence>
<dbReference type="PANTHER" id="PTHR43863">
    <property type="entry name" value="HYDROLASE, PUTATIVE (AFU_ORTHOLOGUE AFUA_1G03140)-RELATED"/>
    <property type="match status" value="1"/>
</dbReference>
<protein>
    <submittedName>
        <fullName evidence="8">Alpha-D-xyloside xylohydrolase</fullName>
    </submittedName>
</protein>
<feature type="domain" description="DUF5110" evidence="6">
    <location>
        <begin position="654"/>
        <end position="711"/>
    </location>
</feature>
<dbReference type="InterPro" id="IPR048395">
    <property type="entry name" value="Glyco_hydro_31_C"/>
</dbReference>
<evidence type="ECO:0000313" key="8">
    <source>
        <dbReference type="EMBL" id="SEG42695.1"/>
    </source>
</evidence>
<keyword evidence="9" id="KW-1185">Reference proteome</keyword>
<dbReference type="AlphaFoldDB" id="A0A1H6A3P8"/>
<evidence type="ECO:0000256" key="3">
    <source>
        <dbReference type="SAM" id="SignalP"/>
    </source>
</evidence>
<feature type="chain" id="PRO_5009292231" evidence="3">
    <location>
        <begin position="31"/>
        <end position="725"/>
    </location>
</feature>
<dbReference type="SUPFAM" id="SSF51011">
    <property type="entry name" value="Glycosyl hydrolase domain"/>
    <property type="match status" value="1"/>
</dbReference>
<dbReference type="InterPro" id="IPR013780">
    <property type="entry name" value="Glyco_hydro_b"/>
</dbReference>
<dbReference type="InterPro" id="IPR000322">
    <property type="entry name" value="Glyco_hydro_31_TIM"/>
</dbReference>
<dbReference type="InterPro" id="IPR011013">
    <property type="entry name" value="Gal_mutarotase_sf_dom"/>
</dbReference>
<feature type="domain" description="Glycosyl hydrolase family 31 C-terminal" evidence="7">
    <location>
        <begin position="570"/>
        <end position="640"/>
    </location>
</feature>
<dbReference type="Pfam" id="PF01055">
    <property type="entry name" value="Glyco_hydro_31_2nd"/>
    <property type="match status" value="1"/>
</dbReference>
<dbReference type="Gene3D" id="3.20.20.80">
    <property type="entry name" value="Glycosidases"/>
    <property type="match status" value="1"/>
</dbReference>
<evidence type="ECO:0000259" key="7">
    <source>
        <dbReference type="Pfam" id="PF21365"/>
    </source>
</evidence>
<dbReference type="PANTHER" id="PTHR43863:SF2">
    <property type="entry name" value="MALTASE-GLUCOAMYLASE"/>
    <property type="match status" value="1"/>
</dbReference>
<evidence type="ECO:0000259" key="4">
    <source>
        <dbReference type="Pfam" id="PF01055"/>
    </source>
</evidence>
<proteinExistence type="inferred from homology"/>